<name>A0A4P2QCS2_SORCE</name>
<dbReference type="CDD" id="cd00838">
    <property type="entry name" value="MPP_superfamily"/>
    <property type="match status" value="1"/>
</dbReference>
<dbReference type="GO" id="GO:0016791">
    <property type="term" value="F:phosphatase activity"/>
    <property type="evidence" value="ECO:0007669"/>
    <property type="project" value="TreeGrafter"/>
</dbReference>
<dbReference type="PANTHER" id="PTHR42850:SF2">
    <property type="entry name" value="BLL5683 PROTEIN"/>
    <property type="match status" value="1"/>
</dbReference>
<dbReference type="AlphaFoldDB" id="A0A4P2QCS2"/>
<evidence type="ECO:0000256" key="1">
    <source>
        <dbReference type="ARBA" id="ARBA00008950"/>
    </source>
</evidence>
<accession>A0A4P2QCS2</accession>
<evidence type="ECO:0000313" key="4">
    <source>
        <dbReference type="Proteomes" id="UP000295781"/>
    </source>
</evidence>
<comment type="similarity">
    <text evidence="1">Belongs to the metallophosphoesterase superfamily. YfcE family.</text>
</comment>
<dbReference type="InterPro" id="IPR029052">
    <property type="entry name" value="Metallo-depent_PP-like"/>
</dbReference>
<sequence>MRIALISDIHANEVALRAVMASIEEVGVDHVVCLGDVATLGPRPGATLDVLRELGCPCILGNHDEFLLEPALIRTYTDVPIVVDAVDWCRDQLSGDDLAFLRTFQARLEIPLDAGATLLLFHGSPRSHMENLLADTPPEELDRALAGHAATVMAGGHTHIQMLRQHRGTLLVNPGSVGLPFKEFAAGGPPTLLDHAEYATVEARRGAVQVTLHRVPVDREALREAARACDNPMRGALLRHYA</sequence>
<dbReference type="Gene3D" id="3.60.21.10">
    <property type="match status" value="1"/>
</dbReference>
<dbReference type="Pfam" id="PF12850">
    <property type="entry name" value="Metallophos_2"/>
    <property type="match status" value="1"/>
</dbReference>
<dbReference type="GO" id="GO:0005737">
    <property type="term" value="C:cytoplasm"/>
    <property type="evidence" value="ECO:0007669"/>
    <property type="project" value="TreeGrafter"/>
</dbReference>
<dbReference type="InterPro" id="IPR011152">
    <property type="entry name" value="Pesterase_MJ0912"/>
</dbReference>
<dbReference type="RefSeq" id="WP_129355293.1">
    <property type="nucleotide sequence ID" value="NZ_CP012670.1"/>
</dbReference>
<dbReference type="InterPro" id="IPR024654">
    <property type="entry name" value="Calcineurin-like_PHP_lpxH"/>
</dbReference>
<evidence type="ECO:0000259" key="2">
    <source>
        <dbReference type="Pfam" id="PF12850"/>
    </source>
</evidence>
<feature type="domain" description="Calcineurin-like phosphoesterase" evidence="2">
    <location>
        <begin position="1"/>
        <end position="181"/>
    </location>
</feature>
<dbReference type="PANTHER" id="PTHR42850">
    <property type="entry name" value="METALLOPHOSPHOESTERASE"/>
    <property type="match status" value="1"/>
</dbReference>
<reference evidence="3 4" key="1">
    <citation type="submission" date="2015-09" db="EMBL/GenBank/DDBJ databases">
        <title>Sorangium comparison.</title>
        <authorList>
            <person name="Zaburannyi N."/>
            <person name="Bunk B."/>
            <person name="Overmann J."/>
            <person name="Mueller R."/>
        </authorList>
    </citation>
    <scope>NUCLEOTIDE SEQUENCE [LARGE SCALE GENOMIC DNA]</scope>
    <source>
        <strain evidence="3 4">So ceGT47</strain>
    </source>
</reference>
<dbReference type="SUPFAM" id="SSF56300">
    <property type="entry name" value="Metallo-dependent phosphatases"/>
    <property type="match status" value="1"/>
</dbReference>
<dbReference type="InterPro" id="IPR050126">
    <property type="entry name" value="Ap4A_hydrolase"/>
</dbReference>
<dbReference type="EMBL" id="CP012670">
    <property type="protein sequence ID" value="AUX27201.1"/>
    <property type="molecule type" value="Genomic_DNA"/>
</dbReference>
<dbReference type="Proteomes" id="UP000295781">
    <property type="component" value="Chromosome"/>
</dbReference>
<dbReference type="PIRSF" id="PIRSF000883">
    <property type="entry name" value="Pesterase_MJ0912"/>
    <property type="match status" value="1"/>
</dbReference>
<organism evidence="3 4">
    <name type="scientific">Sorangium cellulosum</name>
    <name type="common">Polyangium cellulosum</name>
    <dbReference type="NCBI Taxonomy" id="56"/>
    <lineage>
        <taxon>Bacteria</taxon>
        <taxon>Pseudomonadati</taxon>
        <taxon>Myxococcota</taxon>
        <taxon>Polyangia</taxon>
        <taxon>Polyangiales</taxon>
        <taxon>Polyangiaceae</taxon>
        <taxon>Sorangium</taxon>
    </lineage>
</organism>
<gene>
    <name evidence="3" type="ORF">SOCEGT47_077820</name>
</gene>
<proteinExistence type="inferred from homology"/>
<dbReference type="OrthoDB" id="9813918at2"/>
<protein>
    <submittedName>
        <fullName evidence="3">Protein phosphatase</fullName>
    </submittedName>
</protein>
<evidence type="ECO:0000313" key="3">
    <source>
        <dbReference type="EMBL" id="AUX27201.1"/>
    </source>
</evidence>